<dbReference type="STRING" id="471856.Jden_1038"/>
<dbReference type="InterPro" id="IPR012319">
    <property type="entry name" value="FPG_cat"/>
</dbReference>
<dbReference type="SUPFAM" id="SSF46946">
    <property type="entry name" value="S13-like H2TH domain"/>
    <property type="match status" value="1"/>
</dbReference>
<organism evidence="17 18">
    <name type="scientific">Jonesia denitrificans (strain ATCC 14870 / DSM 20603 / BCRC 15368 / CIP 55.134 / JCM 11481 / NBRC 15587 / NCTC 10816 / Prevot 55134)</name>
    <name type="common">Listeria denitrificans</name>
    <dbReference type="NCBI Taxonomy" id="471856"/>
    <lineage>
        <taxon>Bacteria</taxon>
        <taxon>Bacillati</taxon>
        <taxon>Actinomycetota</taxon>
        <taxon>Actinomycetes</taxon>
        <taxon>Micrococcales</taxon>
        <taxon>Jonesiaceae</taxon>
        <taxon>Jonesia</taxon>
    </lineage>
</organism>
<evidence type="ECO:0000256" key="5">
    <source>
        <dbReference type="ARBA" id="ARBA00022771"/>
    </source>
</evidence>
<keyword evidence="7" id="KW-0862">Zinc</keyword>
<dbReference type="InterPro" id="IPR015887">
    <property type="entry name" value="DNA_glyclase_Znf_dom_DNA_BS"/>
</dbReference>
<dbReference type="KEGG" id="jde:Jden_1038"/>
<evidence type="ECO:0000256" key="14">
    <source>
        <dbReference type="PROSITE-ProRule" id="PRU00391"/>
    </source>
</evidence>
<keyword evidence="6" id="KW-0378">Hydrolase</keyword>
<comment type="catalytic activity">
    <reaction evidence="13">
        <text>2'-deoxyribonucleotide-(2'-deoxyribose 5'-phosphate)-2'-deoxyribonucleotide-DNA = a 3'-end 2'-deoxyribonucleotide-(2,3-dehydro-2,3-deoxyribose 5'-phosphate)-DNA + a 5'-end 5'-phospho-2'-deoxyribonucleoside-DNA + H(+)</text>
        <dbReference type="Rhea" id="RHEA:66592"/>
        <dbReference type="Rhea" id="RHEA-COMP:13180"/>
        <dbReference type="Rhea" id="RHEA-COMP:16897"/>
        <dbReference type="Rhea" id="RHEA-COMP:17067"/>
        <dbReference type="ChEBI" id="CHEBI:15378"/>
        <dbReference type="ChEBI" id="CHEBI:136412"/>
        <dbReference type="ChEBI" id="CHEBI:157695"/>
        <dbReference type="ChEBI" id="CHEBI:167181"/>
        <dbReference type="EC" id="4.2.99.18"/>
    </reaction>
</comment>
<dbReference type="SMART" id="SM01232">
    <property type="entry name" value="H2TH"/>
    <property type="match status" value="1"/>
</dbReference>
<dbReference type="Gene3D" id="1.10.8.50">
    <property type="match status" value="1"/>
</dbReference>
<proteinExistence type="inferred from homology"/>
<feature type="domain" description="FPG-type" evidence="15">
    <location>
        <begin position="245"/>
        <end position="283"/>
    </location>
</feature>
<evidence type="ECO:0000256" key="2">
    <source>
        <dbReference type="ARBA" id="ARBA00012720"/>
    </source>
</evidence>
<dbReference type="SUPFAM" id="SSF81624">
    <property type="entry name" value="N-terminal domain of MutM-like DNA repair proteins"/>
    <property type="match status" value="1"/>
</dbReference>
<evidence type="ECO:0000256" key="13">
    <source>
        <dbReference type="ARBA" id="ARBA00044632"/>
    </source>
</evidence>
<dbReference type="Pfam" id="PF06831">
    <property type="entry name" value="H2TH"/>
    <property type="match status" value="1"/>
</dbReference>
<evidence type="ECO:0000256" key="3">
    <source>
        <dbReference type="ARBA" id="ARBA00022723"/>
    </source>
</evidence>
<keyword evidence="18" id="KW-1185">Reference proteome</keyword>
<dbReference type="CDD" id="cd08971">
    <property type="entry name" value="AcNei2_N"/>
    <property type="match status" value="1"/>
</dbReference>
<dbReference type="PANTHER" id="PTHR42697">
    <property type="entry name" value="ENDONUCLEASE 8"/>
    <property type="match status" value="1"/>
</dbReference>
<reference evidence="17 18" key="1">
    <citation type="journal article" date="2009" name="Stand. Genomic Sci.">
        <title>Complete genome sequence of Jonesia denitrificans type strain (Prevot 55134).</title>
        <authorList>
            <person name="Pukall R."/>
            <person name="Gehrich-Schroter G."/>
            <person name="Lapidus A."/>
            <person name="Nolan M."/>
            <person name="Glavina Del Rio T."/>
            <person name="Lucas S."/>
            <person name="Chen F."/>
            <person name="Tice H."/>
            <person name="Pitluck S."/>
            <person name="Cheng J.F."/>
            <person name="Copeland A."/>
            <person name="Saunders E."/>
            <person name="Brettin T."/>
            <person name="Detter J.C."/>
            <person name="Bruce D."/>
            <person name="Goodwin L."/>
            <person name="Pati A."/>
            <person name="Ivanova N."/>
            <person name="Mavromatis K."/>
            <person name="Ovchinnikova G."/>
            <person name="Chen A."/>
            <person name="Palaniappan K."/>
            <person name="Land M."/>
            <person name="Hauser L."/>
            <person name="Chang Y.J."/>
            <person name="Jeffries C.D."/>
            <person name="Chain P."/>
            <person name="Goker M."/>
            <person name="Bristow J."/>
            <person name="Eisen J.A."/>
            <person name="Markowitz V."/>
            <person name="Hugenholtz P."/>
            <person name="Kyrpides N.C."/>
            <person name="Klenk H.P."/>
            <person name="Han C."/>
        </authorList>
    </citation>
    <scope>NUCLEOTIDE SEQUENCE [LARGE SCALE GENOMIC DNA]</scope>
    <source>
        <strain evidence="18">ATCC 14870 / DSM 20603 / BCRC 15368 / CIP 55.134 / JCM 11481 / NBRC 15587 / NCTC 10816 / Prevot 55134</strain>
    </source>
</reference>
<dbReference type="EMBL" id="CP001706">
    <property type="protein sequence ID" value="ACV08694.1"/>
    <property type="molecule type" value="Genomic_DNA"/>
</dbReference>
<evidence type="ECO:0000256" key="12">
    <source>
        <dbReference type="ARBA" id="ARBA00023295"/>
    </source>
</evidence>
<dbReference type="InterPro" id="IPR010979">
    <property type="entry name" value="Ribosomal_uS13-like_H2TH"/>
</dbReference>
<dbReference type="PANTHER" id="PTHR42697:SF1">
    <property type="entry name" value="ENDONUCLEASE 8"/>
    <property type="match status" value="1"/>
</dbReference>
<evidence type="ECO:0000313" key="18">
    <source>
        <dbReference type="Proteomes" id="UP000000628"/>
    </source>
</evidence>
<keyword evidence="4" id="KW-0227">DNA damage</keyword>
<evidence type="ECO:0000256" key="11">
    <source>
        <dbReference type="ARBA" id="ARBA00023268"/>
    </source>
</evidence>
<evidence type="ECO:0000256" key="10">
    <source>
        <dbReference type="ARBA" id="ARBA00023239"/>
    </source>
</evidence>
<evidence type="ECO:0000256" key="9">
    <source>
        <dbReference type="ARBA" id="ARBA00023204"/>
    </source>
</evidence>
<accession>C7R3F8</accession>
<evidence type="ECO:0000256" key="1">
    <source>
        <dbReference type="ARBA" id="ARBA00009409"/>
    </source>
</evidence>
<dbReference type="InterPro" id="IPR044090">
    <property type="entry name" value="Nei2_N"/>
</dbReference>
<keyword evidence="12" id="KW-0326">Glycosidase</keyword>
<dbReference type="eggNOG" id="COG0266">
    <property type="taxonomic scope" value="Bacteria"/>
</dbReference>
<name>C7R3F8_JONDD</name>
<evidence type="ECO:0000259" key="15">
    <source>
        <dbReference type="PROSITE" id="PS51066"/>
    </source>
</evidence>
<gene>
    <name evidence="17" type="ordered locus">Jden_1038</name>
</gene>
<feature type="domain" description="Formamidopyrimidine-DNA glycosylase catalytic" evidence="16">
    <location>
        <begin position="2"/>
        <end position="156"/>
    </location>
</feature>
<dbReference type="Proteomes" id="UP000000628">
    <property type="component" value="Chromosome"/>
</dbReference>
<dbReference type="InterPro" id="IPR000214">
    <property type="entry name" value="Znf_DNA_glyclase/AP_lyase"/>
</dbReference>
<dbReference type="EC" id="4.2.99.18" evidence="2"/>
<dbReference type="OrthoDB" id="9800855at2"/>
<dbReference type="SUPFAM" id="SSF57716">
    <property type="entry name" value="Glucocorticoid receptor-like (DNA-binding domain)"/>
    <property type="match status" value="1"/>
</dbReference>
<keyword evidence="5 14" id="KW-0863">Zinc-finger</keyword>
<dbReference type="RefSeq" id="WP_015771322.1">
    <property type="nucleotide sequence ID" value="NC_013174.1"/>
</dbReference>
<keyword evidence="8" id="KW-0238">DNA-binding</keyword>
<dbReference type="Gene3D" id="3.20.190.10">
    <property type="entry name" value="MutM-like, N-terminal"/>
    <property type="match status" value="1"/>
</dbReference>
<evidence type="ECO:0000256" key="6">
    <source>
        <dbReference type="ARBA" id="ARBA00022801"/>
    </source>
</evidence>
<dbReference type="GO" id="GO:0000703">
    <property type="term" value="F:oxidized pyrimidine nucleobase lesion DNA N-glycosylase activity"/>
    <property type="evidence" value="ECO:0007669"/>
    <property type="project" value="TreeGrafter"/>
</dbReference>
<dbReference type="Pfam" id="PF01149">
    <property type="entry name" value="Fapy_DNA_glyco"/>
    <property type="match status" value="1"/>
</dbReference>
<evidence type="ECO:0000259" key="16">
    <source>
        <dbReference type="PROSITE" id="PS51068"/>
    </source>
</evidence>
<dbReference type="InterPro" id="IPR035937">
    <property type="entry name" value="FPG_N"/>
</dbReference>
<sequence length="284" mass="31284">MPEGDTVLSVANRLHEVLGGHSLTRVDLRWPSVSVDAFNRGVVHDVDAYAKHLFVRFASGVSLHTHLRMDGVWRVVPTGSREAQASSPTVRAVLATSEWTCVGYELGMMDIVPTARERDLIAHLGPDILADQCVPTHLLDQARADPARFLAPRRAHTSLLVSDRDWIEALSRFAAQPQTRPIGETLLDQSVVSGIGTIFMAEGLFTHRISPMRPLADTPLVPLLASIRGHLIRGVVRPVAGRRIHVHSRRGQPCMRCGTPIARRLVGPPTAQRPAFYCPTCQHR</sequence>
<dbReference type="GO" id="GO:0003684">
    <property type="term" value="F:damaged DNA binding"/>
    <property type="evidence" value="ECO:0007669"/>
    <property type="project" value="InterPro"/>
</dbReference>
<dbReference type="PROSITE" id="PS51066">
    <property type="entry name" value="ZF_FPG_2"/>
    <property type="match status" value="1"/>
</dbReference>
<dbReference type="PROSITE" id="PS51068">
    <property type="entry name" value="FPG_CAT"/>
    <property type="match status" value="1"/>
</dbReference>
<protein>
    <recommendedName>
        <fullName evidence="2">DNA-(apurinic or apyrimidinic site) lyase</fullName>
        <ecNumber evidence="2">4.2.99.18</ecNumber>
    </recommendedName>
</protein>
<dbReference type="InterPro" id="IPR015886">
    <property type="entry name" value="H2TH_FPG"/>
</dbReference>
<comment type="similarity">
    <text evidence="1">Belongs to the FPG family.</text>
</comment>
<dbReference type="SMART" id="SM00898">
    <property type="entry name" value="Fapy_DNA_glyco"/>
    <property type="match status" value="1"/>
</dbReference>
<dbReference type="GO" id="GO:0006284">
    <property type="term" value="P:base-excision repair"/>
    <property type="evidence" value="ECO:0007669"/>
    <property type="project" value="InterPro"/>
</dbReference>
<keyword evidence="3" id="KW-0479">Metal-binding</keyword>
<evidence type="ECO:0000313" key="17">
    <source>
        <dbReference type="EMBL" id="ACV08694.1"/>
    </source>
</evidence>
<keyword evidence="10" id="KW-0456">Lyase</keyword>
<dbReference type="GO" id="GO:0140078">
    <property type="term" value="F:class I DNA-(apurinic or apyrimidinic site) endonuclease activity"/>
    <property type="evidence" value="ECO:0007669"/>
    <property type="project" value="UniProtKB-EC"/>
</dbReference>
<keyword evidence="9" id="KW-0234">DNA repair</keyword>
<evidence type="ECO:0000256" key="4">
    <source>
        <dbReference type="ARBA" id="ARBA00022763"/>
    </source>
</evidence>
<dbReference type="HOGENOM" id="CLU_038423_2_0_11"/>
<dbReference type="GO" id="GO:0008270">
    <property type="term" value="F:zinc ion binding"/>
    <property type="evidence" value="ECO:0007669"/>
    <property type="project" value="UniProtKB-KW"/>
</dbReference>
<evidence type="ECO:0000256" key="8">
    <source>
        <dbReference type="ARBA" id="ARBA00023125"/>
    </source>
</evidence>
<evidence type="ECO:0000256" key="7">
    <source>
        <dbReference type="ARBA" id="ARBA00022833"/>
    </source>
</evidence>
<dbReference type="PROSITE" id="PS01242">
    <property type="entry name" value="ZF_FPG_1"/>
    <property type="match status" value="1"/>
</dbReference>
<keyword evidence="11" id="KW-0511">Multifunctional enzyme</keyword>
<dbReference type="AlphaFoldDB" id="C7R3F8"/>